<feature type="transmembrane region" description="Helical" evidence="9">
    <location>
        <begin position="100"/>
        <end position="119"/>
    </location>
</feature>
<feature type="transmembrane region" description="Helical" evidence="9">
    <location>
        <begin position="339"/>
        <end position="356"/>
    </location>
</feature>
<feature type="transmembrane region" description="Helical" evidence="9">
    <location>
        <begin position="131"/>
        <end position="151"/>
    </location>
</feature>
<reference evidence="11 12" key="1">
    <citation type="submission" date="2018-03" db="EMBL/GenBank/DDBJ databases">
        <title>Comparative analysis of microorganisms from saline springs in Andes Mountain Range, Colombia.</title>
        <authorList>
            <person name="Rubin E."/>
        </authorList>
    </citation>
    <scope>NUCLEOTIDE SEQUENCE [LARGE SCALE GENOMIC DNA]</scope>
    <source>
        <strain evidence="11 12">CG 35</strain>
    </source>
</reference>
<name>A0A2T0YG01_9MICC</name>
<evidence type="ECO:0000256" key="8">
    <source>
        <dbReference type="SAM" id="MobiDB-lite"/>
    </source>
</evidence>
<gene>
    <name evidence="11" type="ORF">BCL67_11481</name>
</gene>
<sequence length="555" mass="57413">MPASPNTVPSQATTRGARPARTLDDGRLPSADKLTIGALLVSTFVMILNETLMNVALQPLMEEFQVSEPTIQWLTTAFMLTLATVIPITGFLMQRYSLRAVFTAAMGLFILGTALAAAAPGFEVLLAGRVVQASGTAIMLPLMMTTVLTLVPLHRRGVVMGNISIVISVAPATGPALSGLILHLADWRWLFLMILPIAVIALFLGRPRLNKDPGTVGKRLSIPSLLLAVPGFGGVVYGISQIGGGHGTEDVSADSAPGVDPMAIGVLILGVLCLVAFALLQVKLQKSDSALLNLKPFAFTMYTRALGMMLLMMIALFGALILLPLFLQTIRGLDTLQTGLIMLPGGLLMALMAPFVGRLYDRVGPKPLVIPGASILIIALFCMSLLSPTTPVGMVLALHLLLSSGLALLFTPAFTTALNPLPKALYSHGTAALNTLQQLAAAIGTAALVAAVGLGTAAAANSGMNPDDAAVEGFRVAFRLAAVLSIGTLILATTLRATPAPDADDAEGELTGPSGAEAPDAERAGVAPAGTEPAGTEPADTDIEDRAQEGSGTKS</sequence>
<feature type="domain" description="Major facilitator superfamily (MFS) profile" evidence="10">
    <location>
        <begin position="35"/>
        <end position="499"/>
    </location>
</feature>
<feature type="transmembrane region" description="Helical" evidence="9">
    <location>
        <begin position="225"/>
        <end position="243"/>
    </location>
</feature>
<organism evidence="11 12">
    <name type="scientific">Nesterenkonia sandarakina</name>
    <dbReference type="NCBI Taxonomy" id="272918"/>
    <lineage>
        <taxon>Bacteria</taxon>
        <taxon>Bacillati</taxon>
        <taxon>Actinomycetota</taxon>
        <taxon>Actinomycetes</taxon>
        <taxon>Micrococcales</taxon>
        <taxon>Micrococcaceae</taxon>
        <taxon>Nesterenkonia</taxon>
    </lineage>
</organism>
<evidence type="ECO:0000313" key="11">
    <source>
        <dbReference type="EMBL" id="PRZ13752.1"/>
    </source>
</evidence>
<dbReference type="NCBIfam" id="TIGR00711">
    <property type="entry name" value="efflux_EmrB"/>
    <property type="match status" value="1"/>
</dbReference>
<evidence type="ECO:0000256" key="4">
    <source>
        <dbReference type="ARBA" id="ARBA00022475"/>
    </source>
</evidence>
<dbReference type="SUPFAM" id="SSF103473">
    <property type="entry name" value="MFS general substrate transporter"/>
    <property type="match status" value="1"/>
</dbReference>
<dbReference type="GO" id="GO:0022857">
    <property type="term" value="F:transmembrane transporter activity"/>
    <property type="evidence" value="ECO:0007669"/>
    <property type="project" value="InterPro"/>
</dbReference>
<feature type="transmembrane region" description="Helical" evidence="9">
    <location>
        <begin position="34"/>
        <end position="53"/>
    </location>
</feature>
<dbReference type="Gene3D" id="1.20.1250.20">
    <property type="entry name" value="MFS general substrate transporter like domains"/>
    <property type="match status" value="1"/>
</dbReference>
<dbReference type="InterPro" id="IPR020846">
    <property type="entry name" value="MFS_dom"/>
</dbReference>
<feature type="region of interest" description="Disordered" evidence="8">
    <location>
        <begin position="500"/>
        <end position="555"/>
    </location>
</feature>
<comment type="subcellular location">
    <subcellularLocation>
        <location evidence="1">Cell membrane</location>
        <topology evidence="1">Multi-pass membrane protein</topology>
    </subcellularLocation>
</comment>
<accession>A0A2T0YG01</accession>
<dbReference type="Pfam" id="PF07690">
    <property type="entry name" value="MFS_1"/>
    <property type="match status" value="1"/>
</dbReference>
<dbReference type="EMBL" id="PVTY01000014">
    <property type="protein sequence ID" value="PRZ13752.1"/>
    <property type="molecule type" value="Genomic_DNA"/>
</dbReference>
<comment type="similarity">
    <text evidence="2">Belongs to the major facilitator superfamily. EmrB family.</text>
</comment>
<feature type="region of interest" description="Disordered" evidence="8">
    <location>
        <begin position="1"/>
        <end position="26"/>
    </location>
</feature>
<keyword evidence="7 9" id="KW-0472">Membrane</keyword>
<keyword evidence="4" id="KW-1003">Cell membrane</keyword>
<dbReference type="PANTHER" id="PTHR42718">
    <property type="entry name" value="MAJOR FACILITATOR SUPERFAMILY MULTIDRUG TRANSPORTER MFSC"/>
    <property type="match status" value="1"/>
</dbReference>
<dbReference type="PRINTS" id="PR01036">
    <property type="entry name" value="TCRTETB"/>
</dbReference>
<dbReference type="RefSeq" id="WP_258175016.1">
    <property type="nucleotide sequence ID" value="NZ_PVTY01000014.1"/>
</dbReference>
<feature type="transmembrane region" description="Helical" evidence="9">
    <location>
        <begin position="305"/>
        <end position="327"/>
    </location>
</feature>
<feature type="transmembrane region" description="Helical" evidence="9">
    <location>
        <begin position="476"/>
        <end position="495"/>
    </location>
</feature>
<comment type="caution">
    <text evidence="11">The sequence shown here is derived from an EMBL/GenBank/DDBJ whole genome shotgun (WGS) entry which is preliminary data.</text>
</comment>
<proteinExistence type="inferred from homology"/>
<keyword evidence="5 9" id="KW-0812">Transmembrane</keyword>
<dbReference type="InterPro" id="IPR036259">
    <property type="entry name" value="MFS_trans_sf"/>
</dbReference>
<evidence type="ECO:0000259" key="10">
    <source>
        <dbReference type="PROSITE" id="PS50850"/>
    </source>
</evidence>
<feature type="transmembrane region" description="Helical" evidence="9">
    <location>
        <begin position="263"/>
        <end position="284"/>
    </location>
</feature>
<dbReference type="Gene3D" id="1.20.1720.10">
    <property type="entry name" value="Multidrug resistance protein D"/>
    <property type="match status" value="1"/>
</dbReference>
<dbReference type="InterPro" id="IPR004638">
    <property type="entry name" value="EmrB-like"/>
</dbReference>
<feature type="compositionally biased region" description="Polar residues" evidence="8">
    <location>
        <begin position="1"/>
        <end position="14"/>
    </location>
</feature>
<evidence type="ECO:0000256" key="5">
    <source>
        <dbReference type="ARBA" id="ARBA00022692"/>
    </source>
</evidence>
<dbReference type="InterPro" id="IPR011701">
    <property type="entry name" value="MFS"/>
</dbReference>
<dbReference type="Proteomes" id="UP000238217">
    <property type="component" value="Unassembled WGS sequence"/>
</dbReference>
<protein>
    <submittedName>
        <fullName evidence="11">DHA2 family lincomycin resistance protein-like MFS transporter</fullName>
    </submittedName>
</protein>
<feature type="transmembrane region" description="Helical" evidence="9">
    <location>
        <begin position="368"/>
        <end position="386"/>
    </location>
</feature>
<feature type="transmembrane region" description="Helical" evidence="9">
    <location>
        <begin position="163"/>
        <end position="181"/>
    </location>
</feature>
<dbReference type="AlphaFoldDB" id="A0A2T0YG01"/>
<feature type="transmembrane region" description="Helical" evidence="9">
    <location>
        <begin position="392"/>
        <end position="418"/>
    </location>
</feature>
<evidence type="ECO:0000256" key="1">
    <source>
        <dbReference type="ARBA" id="ARBA00004651"/>
    </source>
</evidence>
<evidence type="ECO:0000256" key="3">
    <source>
        <dbReference type="ARBA" id="ARBA00022448"/>
    </source>
</evidence>
<keyword evidence="6 9" id="KW-1133">Transmembrane helix</keyword>
<keyword evidence="3" id="KW-0813">Transport</keyword>
<keyword evidence="12" id="KW-1185">Reference proteome</keyword>
<evidence type="ECO:0000256" key="6">
    <source>
        <dbReference type="ARBA" id="ARBA00022989"/>
    </source>
</evidence>
<evidence type="ECO:0000256" key="9">
    <source>
        <dbReference type="SAM" id="Phobius"/>
    </source>
</evidence>
<dbReference type="CDD" id="cd17503">
    <property type="entry name" value="MFS_LmrB_MDR_like"/>
    <property type="match status" value="1"/>
</dbReference>
<evidence type="ECO:0000313" key="12">
    <source>
        <dbReference type="Proteomes" id="UP000238217"/>
    </source>
</evidence>
<feature type="transmembrane region" description="Helical" evidence="9">
    <location>
        <begin position="73"/>
        <end position="93"/>
    </location>
</feature>
<evidence type="ECO:0000256" key="7">
    <source>
        <dbReference type="ARBA" id="ARBA00023136"/>
    </source>
</evidence>
<dbReference type="PANTHER" id="PTHR42718:SF9">
    <property type="entry name" value="MAJOR FACILITATOR SUPERFAMILY MULTIDRUG TRANSPORTER MFSC"/>
    <property type="match status" value="1"/>
</dbReference>
<dbReference type="PROSITE" id="PS50850">
    <property type="entry name" value="MFS"/>
    <property type="match status" value="1"/>
</dbReference>
<dbReference type="GO" id="GO:0005886">
    <property type="term" value="C:plasma membrane"/>
    <property type="evidence" value="ECO:0007669"/>
    <property type="project" value="UniProtKB-SubCell"/>
</dbReference>
<evidence type="ECO:0000256" key="2">
    <source>
        <dbReference type="ARBA" id="ARBA00008537"/>
    </source>
</evidence>
<feature type="transmembrane region" description="Helical" evidence="9">
    <location>
        <begin position="439"/>
        <end position="464"/>
    </location>
</feature>
<feature type="transmembrane region" description="Helical" evidence="9">
    <location>
        <begin position="187"/>
        <end position="204"/>
    </location>
</feature>